<protein>
    <submittedName>
        <fullName evidence="3">Glycosyltransferase involved in cell wall bisynthesis</fullName>
    </submittedName>
</protein>
<dbReference type="AlphaFoldDB" id="A0A1I3RCX2"/>
<dbReference type="OrthoDB" id="9801609at2"/>
<dbReference type="CDD" id="cd03801">
    <property type="entry name" value="GT4_PimA-like"/>
    <property type="match status" value="1"/>
</dbReference>
<evidence type="ECO:0000259" key="2">
    <source>
        <dbReference type="Pfam" id="PF13439"/>
    </source>
</evidence>
<dbReference type="PANTHER" id="PTHR12526">
    <property type="entry name" value="GLYCOSYLTRANSFERASE"/>
    <property type="match status" value="1"/>
</dbReference>
<dbReference type="SUPFAM" id="SSF53756">
    <property type="entry name" value="UDP-Glycosyltransferase/glycogen phosphorylase"/>
    <property type="match status" value="1"/>
</dbReference>
<accession>A0A1I3RCX2</accession>
<proteinExistence type="predicted"/>
<evidence type="ECO:0000313" key="3">
    <source>
        <dbReference type="EMBL" id="SFJ43211.1"/>
    </source>
</evidence>
<evidence type="ECO:0000313" key="4">
    <source>
        <dbReference type="Proteomes" id="UP000199548"/>
    </source>
</evidence>
<feature type="domain" description="Glycosyltransferase subfamily 4-like N-terminal" evidence="2">
    <location>
        <begin position="41"/>
        <end position="209"/>
    </location>
</feature>
<feature type="domain" description="Glycosyl transferase family 1" evidence="1">
    <location>
        <begin position="227"/>
        <end position="389"/>
    </location>
</feature>
<dbReference type="GO" id="GO:0016757">
    <property type="term" value="F:glycosyltransferase activity"/>
    <property type="evidence" value="ECO:0007669"/>
    <property type="project" value="InterPro"/>
</dbReference>
<dbReference type="RefSeq" id="WP_091016235.1">
    <property type="nucleotide sequence ID" value="NZ_CP041745.1"/>
</dbReference>
<name>A0A1I3RCX2_9BURK</name>
<keyword evidence="4" id="KW-1185">Reference proteome</keyword>
<dbReference type="Proteomes" id="UP000199548">
    <property type="component" value="Unassembled WGS sequence"/>
</dbReference>
<organism evidence="3 4">
    <name type="scientific">Paraburkholderia megapolitana</name>
    <dbReference type="NCBI Taxonomy" id="420953"/>
    <lineage>
        <taxon>Bacteria</taxon>
        <taxon>Pseudomonadati</taxon>
        <taxon>Pseudomonadota</taxon>
        <taxon>Betaproteobacteria</taxon>
        <taxon>Burkholderiales</taxon>
        <taxon>Burkholderiaceae</taxon>
        <taxon>Paraburkholderia</taxon>
    </lineage>
</organism>
<dbReference type="Pfam" id="PF13439">
    <property type="entry name" value="Glyco_transf_4"/>
    <property type="match status" value="1"/>
</dbReference>
<dbReference type="EMBL" id="FOQU01000007">
    <property type="protein sequence ID" value="SFJ43211.1"/>
    <property type="molecule type" value="Genomic_DNA"/>
</dbReference>
<gene>
    <name evidence="3" type="ORF">SAMN05192543_107128</name>
</gene>
<dbReference type="STRING" id="420953.SAMN05192543_107128"/>
<keyword evidence="3" id="KW-0808">Transferase</keyword>
<dbReference type="Gene3D" id="3.40.50.2000">
    <property type="entry name" value="Glycogen Phosphorylase B"/>
    <property type="match status" value="2"/>
</dbReference>
<dbReference type="InterPro" id="IPR001296">
    <property type="entry name" value="Glyco_trans_1"/>
</dbReference>
<dbReference type="PANTHER" id="PTHR12526:SF635">
    <property type="entry name" value="GLYCOSYL TRANSFERASE GROUP 1"/>
    <property type="match status" value="1"/>
</dbReference>
<evidence type="ECO:0000259" key="1">
    <source>
        <dbReference type="Pfam" id="PF00534"/>
    </source>
</evidence>
<reference evidence="3 4" key="1">
    <citation type="submission" date="2016-10" db="EMBL/GenBank/DDBJ databases">
        <authorList>
            <person name="de Groot N.N."/>
        </authorList>
    </citation>
    <scope>NUCLEOTIDE SEQUENCE [LARGE SCALE GENOMIC DNA]</scope>
    <source>
        <strain evidence="3 4">LMG 23650</strain>
    </source>
</reference>
<sequence>MNSPRIASPFPLARAADSDTVVHDNADAPSVLFVDQSGQLGGAEFSLLPLAEACAARGKVVLLSDGPFRARLETLGVPVEVIGNARVSGIGRQSLRLGWLRALPGIVRQVRAIADVAKRYDVLFLNTQKALVIGALGKPLHRRPVIWHLHDIMSPEHFGFAQRLVVKWLVRLAVDRVVANSHASAQSLAELTGRMADMPPVVHNGIDTDAFNAVGKLSPADLIALRGRLGLPEHAWLAGLFSRLAPWKGQHIAIAALARVPDAHLVLVGAALFGEDDYVQHLHELAAQFGVSERVHFMGFRDDMPLWMKAMDVVLHTSTDAEPFGRVIVEGMAAGRPVIATAAGGVTEIVRHLRNGWLVEPGNVEALAGAMRTLRVSPHLAQRLAEKAQADAQRDFSLGMYVRKMTDAIADTVR</sequence>
<dbReference type="Pfam" id="PF00534">
    <property type="entry name" value="Glycos_transf_1"/>
    <property type="match status" value="1"/>
</dbReference>
<dbReference type="InterPro" id="IPR028098">
    <property type="entry name" value="Glyco_trans_4-like_N"/>
</dbReference>